<organism evidence="1 2">
    <name type="scientific">Meripilus lineatus</name>
    <dbReference type="NCBI Taxonomy" id="2056292"/>
    <lineage>
        <taxon>Eukaryota</taxon>
        <taxon>Fungi</taxon>
        <taxon>Dikarya</taxon>
        <taxon>Basidiomycota</taxon>
        <taxon>Agaricomycotina</taxon>
        <taxon>Agaricomycetes</taxon>
        <taxon>Polyporales</taxon>
        <taxon>Meripilaceae</taxon>
        <taxon>Meripilus</taxon>
    </lineage>
</organism>
<comment type="caution">
    <text evidence="1">The sequence shown here is derived from an EMBL/GenBank/DDBJ whole genome shotgun (WGS) entry which is preliminary data.</text>
</comment>
<accession>A0AAD5V2R7</accession>
<proteinExistence type="predicted"/>
<evidence type="ECO:0000313" key="1">
    <source>
        <dbReference type="EMBL" id="KAJ3480852.1"/>
    </source>
</evidence>
<dbReference type="Proteomes" id="UP001212997">
    <property type="component" value="Unassembled WGS sequence"/>
</dbReference>
<dbReference type="AlphaFoldDB" id="A0AAD5V2R7"/>
<evidence type="ECO:0000313" key="2">
    <source>
        <dbReference type="Proteomes" id="UP001212997"/>
    </source>
</evidence>
<gene>
    <name evidence="1" type="ORF">NLI96_g8065</name>
</gene>
<sequence>MVLFPRLRPNLESPTGSLSLSETRQTPLIPSISKRCEYDGLADRYVLRIPGCRGMGISTCEVSRKFEQDPDSIVDLQKPDFIERKKVVDAVNRWCEENEGKPEVIYRNEWAPILYDYEIVRSSAKRLRDRGHLIFTDMTLTRFLLVMCFGPSRSLCGSGLSFEEDYAAITRDNANRFMSLLKYLHHDESKPNL</sequence>
<reference evidence="1" key="1">
    <citation type="submission" date="2022-07" db="EMBL/GenBank/DDBJ databases">
        <title>Genome Sequence of Physisporinus lineatus.</title>
        <authorList>
            <person name="Buettner E."/>
        </authorList>
    </citation>
    <scope>NUCLEOTIDE SEQUENCE</scope>
    <source>
        <strain evidence="1">VT162</strain>
    </source>
</reference>
<dbReference type="EMBL" id="JANAWD010000352">
    <property type="protein sequence ID" value="KAJ3480852.1"/>
    <property type="molecule type" value="Genomic_DNA"/>
</dbReference>
<protein>
    <submittedName>
        <fullName evidence="1">Uncharacterized protein</fullName>
    </submittedName>
</protein>
<keyword evidence="2" id="KW-1185">Reference proteome</keyword>
<name>A0AAD5V2R7_9APHY</name>